<gene>
    <name evidence="2" type="ORF">EV356DRAFT_502925</name>
</gene>
<reference evidence="2" key="1">
    <citation type="journal article" date="2020" name="Stud. Mycol.">
        <title>101 Dothideomycetes genomes: a test case for predicting lifestyles and emergence of pathogens.</title>
        <authorList>
            <person name="Haridas S."/>
            <person name="Albert R."/>
            <person name="Binder M."/>
            <person name="Bloem J."/>
            <person name="Labutti K."/>
            <person name="Salamov A."/>
            <person name="Andreopoulos B."/>
            <person name="Baker S."/>
            <person name="Barry K."/>
            <person name="Bills G."/>
            <person name="Bluhm B."/>
            <person name="Cannon C."/>
            <person name="Castanera R."/>
            <person name="Culley D."/>
            <person name="Daum C."/>
            <person name="Ezra D."/>
            <person name="Gonzalez J."/>
            <person name="Henrissat B."/>
            <person name="Kuo A."/>
            <person name="Liang C."/>
            <person name="Lipzen A."/>
            <person name="Lutzoni F."/>
            <person name="Magnuson J."/>
            <person name="Mondo S."/>
            <person name="Nolan M."/>
            <person name="Ohm R."/>
            <person name="Pangilinan J."/>
            <person name="Park H.-J."/>
            <person name="Ramirez L."/>
            <person name="Alfaro M."/>
            <person name="Sun H."/>
            <person name="Tritt A."/>
            <person name="Yoshinaga Y."/>
            <person name="Zwiers L.-H."/>
            <person name="Turgeon B."/>
            <person name="Goodwin S."/>
            <person name="Spatafora J."/>
            <person name="Crous P."/>
            <person name="Grigoriev I."/>
        </authorList>
    </citation>
    <scope>NUCLEOTIDE SEQUENCE</scope>
    <source>
        <strain evidence="2">Tuck. ex Michener</strain>
    </source>
</reference>
<organism evidence="2 3">
    <name type="scientific">Viridothelium virens</name>
    <name type="common">Speckled blister lichen</name>
    <name type="synonym">Trypethelium virens</name>
    <dbReference type="NCBI Taxonomy" id="1048519"/>
    <lineage>
        <taxon>Eukaryota</taxon>
        <taxon>Fungi</taxon>
        <taxon>Dikarya</taxon>
        <taxon>Ascomycota</taxon>
        <taxon>Pezizomycotina</taxon>
        <taxon>Dothideomycetes</taxon>
        <taxon>Dothideomycetes incertae sedis</taxon>
        <taxon>Trypetheliales</taxon>
        <taxon>Trypetheliaceae</taxon>
        <taxon>Viridothelium</taxon>
    </lineage>
</organism>
<accession>A0A6A6H796</accession>
<evidence type="ECO:0000313" key="2">
    <source>
        <dbReference type="EMBL" id="KAF2233984.1"/>
    </source>
</evidence>
<sequence length="77" mass="8144">MQFTKALALFVTLVSTAAAIAIPNEGVEGHAEGQLEKRKILPGFQCTPGKNQCWGDYGCYLNDCSDPNSGFVCTGGC</sequence>
<dbReference type="AlphaFoldDB" id="A0A6A6H796"/>
<evidence type="ECO:0000313" key="3">
    <source>
        <dbReference type="Proteomes" id="UP000800092"/>
    </source>
</evidence>
<proteinExistence type="predicted"/>
<keyword evidence="3" id="KW-1185">Reference proteome</keyword>
<keyword evidence="1" id="KW-0732">Signal</keyword>
<dbReference type="EMBL" id="ML991802">
    <property type="protein sequence ID" value="KAF2233984.1"/>
    <property type="molecule type" value="Genomic_DNA"/>
</dbReference>
<feature type="chain" id="PRO_5025626167" evidence="1">
    <location>
        <begin position="20"/>
        <end position="77"/>
    </location>
</feature>
<protein>
    <submittedName>
        <fullName evidence="2">Uncharacterized protein</fullName>
    </submittedName>
</protein>
<name>A0A6A6H796_VIRVR</name>
<dbReference type="Proteomes" id="UP000800092">
    <property type="component" value="Unassembled WGS sequence"/>
</dbReference>
<evidence type="ECO:0000256" key="1">
    <source>
        <dbReference type="SAM" id="SignalP"/>
    </source>
</evidence>
<dbReference type="OrthoDB" id="5232040at2759"/>
<feature type="signal peptide" evidence="1">
    <location>
        <begin position="1"/>
        <end position="19"/>
    </location>
</feature>